<organism evidence="1 2">
    <name type="scientific">Porcincola intestinalis</name>
    <dbReference type="NCBI Taxonomy" id="2606632"/>
    <lineage>
        <taxon>Bacteria</taxon>
        <taxon>Bacillati</taxon>
        <taxon>Bacillota</taxon>
        <taxon>Clostridia</taxon>
        <taxon>Lachnospirales</taxon>
        <taxon>Lachnospiraceae</taxon>
        <taxon>Porcincola</taxon>
    </lineage>
</organism>
<comment type="caution">
    <text evidence="1">The sequence shown here is derived from an EMBL/GenBank/DDBJ whole genome shotgun (WGS) entry which is preliminary data.</text>
</comment>
<evidence type="ECO:0000313" key="2">
    <source>
        <dbReference type="Proteomes" id="UP000481852"/>
    </source>
</evidence>
<evidence type="ECO:0000313" key="1">
    <source>
        <dbReference type="EMBL" id="MSS16048.1"/>
    </source>
</evidence>
<sequence>MQPIFTMQYGEFAVADYLSKKIKGTSVFIPASAQEKGIDLLLYRYDNGCNKANTIQVKMSRTYYNDKEDSGYPFYLWFNRFPVQQNANWYMLVGIYAKHSDDVKNAGAKSTTWDTIMLAFTNKEMSLFMSEVKQKKDPTKDDRMFGFGFDSSKAIYQTRGFREIRDMSQYLIENRLDEIRNSFT</sequence>
<dbReference type="AlphaFoldDB" id="A0A6L5X9S7"/>
<name>A0A6L5X9S7_9FIRM</name>
<accession>A0A6L5X9S7</accession>
<keyword evidence="2" id="KW-1185">Reference proteome</keyword>
<gene>
    <name evidence="1" type="ORF">FYJ35_13605</name>
</gene>
<proteinExistence type="predicted"/>
<reference evidence="1 2" key="1">
    <citation type="submission" date="2019-08" db="EMBL/GenBank/DDBJ databases">
        <title>In-depth cultivation of the pig gut microbiome towards novel bacterial diversity and tailored functional studies.</title>
        <authorList>
            <person name="Wylensek D."/>
            <person name="Hitch T.C.A."/>
            <person name="Clavel T."/>
        </authorList>
    </citation>
    <scope>NUCLEOTIDE SEQUENCE [LARGE SCALE GENOMIC DNA]</scope>
    <source>
        <strain evidence="1 2">Oil+RF-744-WCA-WT-11</strain>
    </source>
</reference>
<dbReference type="EMBL" id="VULZ01000021">
    <property type="protein sequence ID" value="MSS16048.1"/>
    <property type="molecule type" value="Genomic_DNA"/>
</dbReference>
<dbReference type="Proteomes" id="UP000481852">
    <property type="component" value="Unassembled WGS sequence"/>
</dbReference>
<protein>
    <submittedName>
        <fullName evidence="1">Uncharacterized protein</fullName>
    </submittedName>
</protein>